<evidence type="ECO:0000313" key="1">
    <source>
        <dbReference type="EMBL" id="CRK89289.1"/>
    </source>
</evidence>
<proteinExistence type="predicted"/>
<evidence type="ECO:0000313" key="2">
    <source>
        <dbReference type="Proteomes" id="UP000183832"/>
    </source>
</evidence>
<reference evidence="1 2" key="1">
    <citation type="submission" date="2015-04" db="EMBL/GenBank/DDBJ databases">
        <authorList>
            <person name="Syromyatnikov M.Y."/>
            <person name="Popov V.N."/>
        </authorList>
    </citation>
    <scope>NUCLEOTIDE SEQUENCE [LARGE SCALE GENOMIC DNA]</scope>
</reference>
<sequence>MFYIKSFKYQVQEYQFSSCEFSNAEIKMRFRFSATSAFSYNSTRYAWGGCMECLLEKLLQNISK</sequence>
<keyword evidence="2" id="KW-1185">Reference proteome</keyword>
<dbReference type="Proteomes" id="UP000183832">
    <property type="component" value="Unassembled WGS sequence"/>
</dbReference>
<gene>
    <name evidence="1" type="ORF">CLUMA_CG003048</name>
</gene>
<dbReference type="AlphaFoldDB" id="A0A1J1HSW7"/>
<accession>A0A1J1HSW7</accession>
<organism evidence="1 2">
    <name type="scientific">Clunio marinus</name>
    <dbReference type="NCBI Taxonomy" id="568069"/>
    <lineage>
        <taxon>Eukaryota</taxon>
        <taxon>Metazoa</taxon>
        <taxon>Ecdysozoa</taxon>
        <taxon>Arthropoda</taxon>
        <taxon>Hexapoda</taxon>
        <taxon>Insecta</taxon>
        <taxon>Pterygota</taxon>
        <taxon>Neoptera</taxon>
        <taxon>Endopterygota</taxon>
        <taxon>Diptera</taxon>
        <taxon>Nematocera</taxon>
        <taxon>Chironomoidea</taxon>
        <taxon>Chironomidae</taxon>
        <taxon>Clunio</taxon>
    </lineage>
</organism>
<protein>
    <submittedName>
        <fullName evidence="1">CLUMA_CG003048, isoform A</fullName>
    </submittedName>
</protein>
<dbReference type="EMBL" id="CVRI01000011">
    <property type="protein sequence ID" value="CRK89289.1"/>
    <property type="molecule type" value="Genomic_DNA"/>
</dbReference>
<name>A0A1J1HSW7_9DIPT</name>